<dbReference type="KEGG" id="mbd:MEBOL_007769"/>
<dbReference type="Proteomes" id="UP000217289">
    <property type="component" value="Chromosome"/>
</dbReference>
<reference evidence="2 3" key="1">
    <citation type="submission" date="2017-06" db="EMBL/GenBank/DDBJ databases">
        <authorList>
            <person name="Kim H.J."/>
            <person name="Triplett B.A."/>
        </authorList>
    </citation>
    <scope>NUCLEOTIDE SEQUENCE [LARGE SCALE GENOMIC DNA]</scope>
    <source>
        <strain evidence="2 3">DSM 14713</strain>
    </source>
</reference>
<keyword evidence="3" id="KW-1185">Reference proteome</keyword>
<keyword evidence="1" id="KW-1133">Transmembrane helix</keyword>
<evidence type="ECO:0008006" key="4">
    <source>
        <dbReference type="Google" id="ProtNLM"/>
    </source>
</evidence>
<gene>
    <name evidence="2" type="ORF">MEBOL_007769</name>
</gene>
<sequence length="68" mass="7325">MSALYEVSTAVLAQVGEGRIKGGWGYIWSSYAIAWGSLALYGLSLWMRRPGKAEHDSAPPPSVSPSKE</sequence>
<proteinExistence type="predicted"/>
<evidence type="ECO:0000313" key="3">
    <source>
        <dbReference type="Proteomes" id="UP000217289"/>
    </source>
</evidence>
<evidence type="ECO:0000313" key="2">
    <source>
        <dbReference type="EMBL" id="ATB34268.1"/>
    </source>
</evidence>
<dbReference type="AlphaFoldDB" id="A0A250ISN4"/>
<organism evidence="2 3">
    <name type="scientific">Melittangium boletus DSM 14713</name>
    <dbReference type="NCBI Taxonomy" id="1294270"/>
    <lineage>
        <taxon>Bacteria</taxon>
        <taxon>Pseudomonadati</taxon>
        <taxon>Myxococcota</taxon>
        <taxon>Myxococcia</taxon>
        <taxon>Myxococcales</taxon>
        <taxon>Cystobacterineae</taxon>
        <taxon>Archangiaceae</taxon>
        <taxon>Melittangium</taxon>
    </lineage>
</organism>
<evidence type="ECO:0000256" key="1">
    <source>
        <dbReference type="SAM" id="Phobius"/>
    </source>
</evidence>
<keyword evidence="1" id="KW-0812">Transmembrane</keyword>
<accession>A0A250ISN4</accession>
<dbReference type="OrthoDB" id="5383147at2"/>
<protein>
    <recommendedName>
        <fullName evidence="4">Heme exporter protein D</fullName>
    </recommendedName>
</protein>
<dbReference type="RefSeq" id="WP_095982196.1">
    <property type="nucleotide sequence ID" value="NZ_CP022163.1"/>
</dbReference>
<name>A0A250ISN4_9BACT</name>
<keyword evidence="1" id="KW-0472">Membrane</keyword>
<dbReference type="EMBL" id="CP022163">
    <property type="protein sequence ID" value="ATB34268.1"/>
    <property type="molecule type" value="Genomic_DNA"/>
</dbReference>
<feature type="transmembrane region" description="Helical" evidence="1">
    <location>
        <begin position="26"/>
        <end position="47"/>
    </location>
</feature>